<feature type="transmembrane region" description="Helical" evidence="5">
    <location>
        <begin position="274"/>
        <end position="297"/>
    </location>
</feature>
<dbReference type="PANTHER" id="PTHR43317">
    <property type="entry name" value="THERMOSPERMINE SYNTHASE ACAULIS5"/>
    <property type="match status" value="1"/>
</dbReference>
<dbReference type="PANTHER" id="PTHR43317:SF1">
    <property type="entry name" value="THERMOSPERMINE SYNTHASE ACAULIS5"/>
    <property type="match status" value="1"/>
</dbReference>
<feature type="transmembrane region" description="Helical" evidence="5">
    <location>
        <begin position="451"/>
        <end position="467"/>
    </location>
</feature>
<dbReference type="PROSITE" id="PS51257">
    <property type="entry name" value="PROKAR_LIPOPROTEIN"/>
    <property type="match status" value="1"/>
</dbReference>
<evidence type="ECO:0000256" key="2">
    <source>
        <dbReference type="ARBA" id="ARBA00022679"/>
    </source>
</evidence>
<feature type="transmembrane region" description="Helical" evidence="5">
    <location>
        <begin position="190"/>
        <end position="210"/>
    </location>
</feature>
<keyword evidence="5" id="KW-1133">Transmembrane helix</keyword>
<evidence type="ECO:0000313" key="8">
    <source>
        <dbReference type="Proteomes" id="UP000315017"/>
    </source>
</evidence>
<dbReference type="Pfam" id="PF01564">
    <property type="entry name" value="Spermine_synth"/>
    <property type="match status" value="1"/>
</dbReference>
<accession>A0A517YAV4</accession>
<sequence>MRDDRPEQPASAWLLACLLMISGSCALIFQVVWIRELRLVFGATTSASAAVLAIFMAGLGLGNALLGKRMDESQRPLRWYARFELGIAIFTASTPFLIDLARWFYVSIGGQVALGPTLATFVRLLIAAAVLAVPTVLMGGTLPAAARAVVSNSDPTRRGIAALYGLNTLGAVLGAFLANFWLIEQLGNRGVLWLACGVNAFIALAAFSYSRQLCAQSPVKTKKHLQVQPAPSEVGNASSLVFVCATSAVVGCAFFLMELVWYRMLGPLLGGTTYTFGLILCVALLGIGAGGATYNLVGRWLKPSLQLVSLTCALEALLIAIPFWYGDQIALWMQHAQSVESANFAAVVWNWFQVGAFVILPAAAVSGFQFPLLIAVAGSGRENVGKHVGWTFASNTAGAICGSLAGGFLLLPALTAPGLWMAAILGLAAWGIVLAVVSLRGTKHLRDSRTLGLAACCAGLAILATYADGPTPAWRHSGIGAGRGKIVGTSRNSDQEFLHAQRRKCVWETDGLESSVGIIATDSLSFNVNGKSDGNAYADAGTQIGLGLLGPILHPKPQTGLVIGLGTAETAGWLADAGGMQQVDVIELEPAVQYMAELCAPLNRNALQNPKIQLHYNDAREFLLTSSQAYDIIISEPSNPYRAGIANLYTQEFYRSAHERLSEDGLFLQWLQGYEVDDRTVQIVLRTLRTVFPEVQVWRTIALDMVLVCGKSPQSLQHTQASLTRWQADPVIREGLQLAWRIDDLEGLLAHYVCGSKAIEQFCSREEAVLNRDDRNLLEYAFAKTMGQLTRFSVVDLQAQAIQLRDDSPLPPGEWNEQRLAQRRLALHAYLGGTVPSKPWLLTGQTDRADAFTFYTQFNYSAAAQAFQKFPLDDSCAIERVLYAHSLAEAGQPIPEKVLAAIQADNKTEASAIAAIGFLKKGDRRRGLEESLAMLRQLHQNPWGSPQLLTAALRHTIPLTEVDAAAATQVLAQLDTPFSMHRLEEDRLLGRCLVAMCISPDQSLTALAAIEPNVFWKAGFLTNRAQLYTATGHWRAGRARADASQFDAWARQPR</sequence>
<keyword evidence="5" id="KW-0472">Membrane</keyword>
<dbReference type="KEGG" id="aagg:ETAA8_24520"/>
<keyword evidence="8" id="KW-1185">Reference proteome</keyword>
<proteinExistence type="inferred from homology"/>
<keyword evidence="2 4" id="KW-0808">Transferase</keyword>
<dbReference type="NCBIfam" id="NF037959">
    <property type="entry name" value="MFS_SpdSyn"/>
    <property type="match status" value="2"/>
</dbReference>
<name>A0A517YAV4_9BACT</name>
<dbReference type="Gene3D" id="1.20.1250.20">
    <property type="entry name" value="MFS general substrate transporter like domains"/>
    <property type="match status" value="1"/>
</dbReference>
<dbReference type="CDD" id="cd02440">
    <property type="entry name" value="AdoMet_MTases"/>
    <property type="match status" value="1"/>
</dbReference>
<evidence type="ECO:0000256" key="5">
    <source>
        <dbReference type="SAM" id="Phobius"/>
    </source>
</evidence>
<feature type="transmembrane region" description="Helical" evidence="5">
    <location>
        <begin position="388"/>
        <end position="413"/>
    </location>
</feature>
<evidence type="ECO:0000256" key="1">
    <source>
        <dbReference type="ARBA" id="ARBA00007867"/>
    </source>
</evidence>
<feature type="transmembrane region" description="Helical" evidence="5">
    <location>
        <begin position="83"/>
        <end position="105"/>
    </location>
</feature>
<feature type="transmembrane region" description="Helical" evidence="5">
    <location>
        <begin position="12"/>
        <end position="33"/>
    </location>
</feature>
<dbReference type="PROSITE" id="PS51006">
    <property type="entry name" value="PABS_2"/>
    <property type="match status" value="1"/>
</dbReference>
<evidence type="ECO:0000256" key="4">
    <source>
        <dbReference type="PROSITE-ProRule" id="PRU00354"/>
    </source>
</evidence>
<feature type="transmembrane region" description="Helical" evidence="5">
    <location>
        <begin position="162"/>
        <end position="184"/>
    </location>
</feature>
<dbReference type="InterPro" id="IPR030374">
    <property type="entry name" value="PABS"/>
</dbReference>
<comment type="caution">
    <text evidence="4">Lacks conserved residue(s) required for the propagation of feature annotation.</text>
</comment>
<dbReference type="Proteomes" id="UP000315017">
    <property type="component" value="Chromosome"/>
</dbReference>
<keyword evidence="3 4" id="KW-0620">Polyamine biosynthesis</keyword>
<dbReference type="GO" id="GO:0006596">
    <property type="term" value="P:polyamine biosynthetic process"/>
    <property type="evidence" value="ECO:0007669"/>
    <property type="project" value="UniProtKB-UniRule"/>
</dbReference>
<feature type="transmembrane region" description="Helical" evidence="5">
    <location>
        <begin position="351"/>
        <end position="376"/>
    </location>
</feature>
<dbReference type="SUPFAM" id="SSF53335">
    <property type="entry name" value="S-adenosyl-L-methionine-dependent methyltransferases"/>
    <property type="match status" value="1"/>
</dbReference>
<protein>
    <submittedName>
        <fullName evidence="7">Spermidine synthase</fullName>
        <ecNumber evidence="7">2.5.1.16</ecNumber>
    </submittedName>
</protein>
<evidence type="ECO:0000313" key="7">
    <source>
        <dbReference type="EMBL" id="QDU27365.1"/>
    </source>
</evidence>
<feature type="transmembrane region" description="Helical" evidence="5">
    <location>
        <begin position="240"/>
        <end position="262"/>
    </location>
</feature>
<comment type="similarity">
    <text evidence="1">Belongs to the spermidine/spermine synthase family.</text>
</comment>
<dbReference type="AlphaFoldDB" id="A0A517YAV4"/>
<feature type="transmembrane region" description="Helical" evidence="5">
    <location>
        <begin position="125"/>
        <end position="150"/>
    </location>
</feature>
<dbReference type="InterPro" id="IPR036259">
    <property type="entry name" value="MFS_trans_sf"/>
</dbReference>
<dbReference type="EMBL" id="CP036274">
    <property type="protein sequence ID" value="QDU27365.1"/>
    <property type="molecule type" value="Genomic_DNA"/>
</dbReference>
<dbReference type="GO" id="GO:0004766">
    <property type="term" value="F:spermidine synthase activity"/>
    <property type="evidence" value="ECO:0007669"/>
    <property type="project" value="UniProtKB-EC"/>
</dbReference>
<dbReference type="Gene3D" id="3.40.50.150">
    <property type="entry name" value="Vaccinia Virus protein VP39"/>
    <property type="match status" value="1"/>
</dbReference>
<organism evidence="7 8">
    <name type="scientific">Anatilimnocola aggregata</name>
    <dbReference type="NCBI Taxonomy" id="2528021"/>
    <lineage>
        <taxon>Bacteria</taxon>
        <taxon>Pseudomonadati</taxon>
        <taxon>Planctomycetota</taxon>
        <taxon>Planctomycetia</taxon>
        <taxon>Pirellulales</taxon>
        <taxon>Pirellulaceae</taxon>
        <taxon>Anatilimnocola</taxon>
    </lineage>
</organism>
<feature type="domain" description="PABS" evidence="6">
    <location>
        <begin position="554"/>
        <end position="718"/>
    </location>
</feature>
<reference evidence="7 8" key="1">
    <citation type="submission" date="2019-02" db="EMBL/GenBank/DDBJ databases">
        <title>Deep-cultivation of Planctomycetes and their phenomic and genomic characterization uncovers novel biology.</title>
        <authorList>
            <person name="Wiegand S."/>
            <person name="Jogler M."/>
            <person name="Boedeker C."/>
            <person name="Pinto D."/>
            <person name="Vollmers J."/>
            <person name="Rivas-Marin E."/>
            <person name="Kohn T."/>
            <person name="Peeters S.H."/>
            <person name="Heuer A."/>
            <person name="Rast P."/>
            <person name="Oberbeckmann S."/>
            <person name="Bunk B."/>
            <person name="Jeske O."/>
            <person name="Meyerdierks A."/>
            <person name="Storesund J.E."/>
            <person name="Kallscheuer N."/>
            <person name="Luecker S."/>
            <person name="Lage O.M."/>
            <person name="Pohl T."/>
            <person name="Merkel B.J."/>
            <person name="Hornburger P."/>
            <person name="Mueller R.-W."/>
            <person name="Bruemmer F."/>
            <person name="Labrenz M."/>
            <person name="Spormann A.M."/>
            <person name="Op den Camp H."/>
            <person name="Overmann J."/>
            <person name="Amann R."/>
            <person name="Jetten M.S.M."/>
            <person name="Mascher T."/>
            <person name="Medema M.H."/>
            <person name="Devos D.P."/>
            <person name="Kaster A.-K."/>
            <person name="Ovreas L."/>
            <person name="Rohde M."/>
            <person name="Galperin M.Y."/>
            <person name="Jogler C."/>
        </authorList>
    </citation>
    <scope>NUCLEOTIDE SEQUENCE [LARGE SCALE GENOMIC DNA]</scope>
    <source>
        <strain evidence="7 8">ETA_A8</strain>
    </source>
</reference>
<gene>
    <name evidence="7" type="primary">speE_1</name>
    <name evidence="7" type="ORF">ETAA8_24520</name>
</gene>
<dbReference type="SUPFAM" id="SSF103473">
    <property type="entry name" value="MFS general substrate transporter"/>
    <property type="match status" value="1"/>
</dbReference>
<dbReference type="EC" id="2.5.1.16" evidence="7"/>
<evidence type="ECO:0000259" key="6">
    <source>
        <dbReference type="PROSITE" id="PS51006"/>
    </source>
</evidence>
<feature type="transmembrane region" description="Helical" evidence="5">
    <location>
        <begin position="39"/>
        <end position="62"/>
    </location>
</feature>
<dbReference type="CDD" id="cd06174">
    <property type="entry name" value="MFS"/>
    <property type="match status" value="1"/>
</dbReference>
<keyword evidence="5" id="KW-0812">Transmembrane</keyword>
<feature type="transmembrane region" description="Helical" evidence="5">
    <location>
        <begin position="419"/>
        <end position="439"/>
    </location>
</feature>
<evidence type="ECO:0000256" key="3">
    <source>
        <dbReference type="ARBA" id="ARBA00023115"/>
    </source>
</evidence>
<feature type="transmembrane region" description="Helical" evidence="5">
    <location>
        <begin position="304"/>
        <end position="325"/>
    </location>
</feature>
<dbReference type="InterPro" id="IPR029063">
    <property type="entry name" value="SAM-dependent_MTases_sf"/>
</dbReference>
<dbReference type="OrthoDB" id="5516475at2"/>